<dbReference type="OrthoDB" id="214853at2157"/>
<accession>A0A0W1R7I5</accession>
<sequence>MTERISRRGLLRTGAVGLSVGLSGCTSATPFVGKREEFSRELGFDSGTLTVATGSGDVTVSRTDADTVQLSGVKKASSVFADLETATVETDAENGRLDIRAQSEDDSWFGLRSVSVSLDVAVPEGVAVESAASTNGAVTVSDVSGDASLNSVNGDVEARNVDGFVLLSTTNGSVRARNVAGLRGARTTNGDIRVDVPAIDGATSLTSTNGSIVASLASTLDATVNARTRNGELDVTGLSFDDGSASDHQLLGTLGDGTYELVVESTNGDITLQSAN</sequence>
<dbReference type="RefSeq" id="WP_058582522.1">
    <property type="nucleotide sequence ID" value="NZ_LOPU01000029.1"/>
</dbReference>
<evidence type="ECO:0000259" key="1">
    <source>
        <dbReference type="Pfam" id="PF13349"/>
    </source>
</evidence>
<dbReference type="Pfam" id="PF13349">
    <property type="entry name" value="DUF4097"/>
    <property type="match status" value="1"/>
</dbReference>
<dbReference type="AlphaFoldDB" id="A0A0W1R7I5"/>
<dbReference type="EMBL" id="LOPU01000029">
    <property type="protein sequence ID" value="KTG09370.1"/>
    <property type="molecule type" value="Genomic_DNA"/>
</dbReference>
<organism evidence="2 3">
    <name type="scientific">Haloprofundus marisrubri</name>
    <dbReference type="NCBI Taxonomy" id="1514971"/>
    <lineage>
        <taxon>Archaea</taxon>
        <taxon>Methanobacteriati</taxon>
        <taxon>Methanobacteriota</taxon>
        <taxon>Stenosarchaea group</taxon>
        <taxon>Halobacteria</taxon>
        <taxon>Halobacteriales</taxon>
        <taxon>Haloferacaceae</taxon>
        <taxon>Haloprofundus</taxon>
    </lineage>
</organism>
<name>A0A0W1R7I5_9EURY</name>
<keyword evidence="3" id="KW-1185">Reference proteome</keyword>
<gene>
    <name evidence="2" type="ORF">AUR64_16455</name>
</gene>
<reference evidence="2 3" key="1">
    <citation type="submission" date="2015-12" db="EMBL/GenBank/DDBJ databases">
        <title>Haloprofundus marisrubri gen. nov., sp. nov., an extremely halophilic archaeon isolated from the Discovery deep brine-seawater interface in the Red Sea.</title>
        <authorList>
            <person name="Zhang G."/>
            <person name="Stingl U."/>
            <person name="Rashid M."/>
        </authorList>
    </citation>
    <scope>NUCLEOTIDE SEQUENCE [LARGE SCALE GENOMIC DNA]</scope>
    <source>
        <strain evidence="2 3">SB9</strain>
    </source>
</reference>
<dbReference type="PROSITE" id="PS51257">
    <property type="entry name" value="PROKAR_LIPOPROTEIN"/>
    <property type="match status" value="1"/>
</dbReference>
<dbReference type="STRING" id="1514971.AUR64_16455"/>
<dbReference type="Proteomes" id="UP000054387">
    <property type="component" value="Unassembled WGS sequence"/>
</dbReference>
<dbReference type="InterPro" id="IPR025164">
    <property type="entry name" value="Toastrack_DUF4097"/>
</dbReference>
<protein>
    <recommendedName>
        <fullName evidence="1">DUF4097 domain-containing protein</fullName>
    </recommendedName>
</protein>
<evidence type="ECO:0000313" key="3">
    <source>
        <dbReference type="Proteomes" id="UP000054387"/>
    </source>
</evidence>
<evidence type="ECO:0000313" key="2">
    <source>
        <dbReference type="EMBL" id="KTG09370.1"/>
    </source>
</evidence>
<proteinExistence type="predicted"/>
<feature type="domain" description="DUF4097" evidence="1">
    <location>
        <begin position="131"/>
        <end position="272"/>
    </location>
</feature>
<comment type="caution">
    <text evidence="2">The sequence shown here is derived from an EMBL/GenBank/DDBJ whole genome shotgun (WGS) entry which is preliminary data.</text>
</comment>